<keyword evidence="5" id="KW-1185">Reference proteome</keyword>
<dbReference type="InterPro" id="IPR023772">
    <property type="entry name" value="DNA-bd_HTH_TetR-type_CS"/>
</dbReference>
<feature type="domain" description="HTH tetR-type" evidence="3">
    <location>
        <begin position="14"/>
        <end position="74"/>
    </location>
</feature>
<evidence type="ECO:0000313" key="5">
    <source>
        <dbReference type="Proteomes" id="UP000317593"/>
    </source>
</evidence>
<dbReference type="InterPro" id="IPR036271">
    <property type="entry name" value="Tet_transcr_reg_TetR-rel_C_sf"/>
</dbReference>
<dbReference type="PANTHER" id="PTHR43479">
    <property type="entry name" value="ACREF/ENVCD OPERON REPRESSOR-RELATED"/>
    <property type="match status" value="1"/>
</dbReference>
<name>A0A521BXB8_9BACT</name>
<dbReference type="PRINTS" id="PR00455">
    <property type="entry name" value="HTHTETR"/>
</dbReference>
<dbReference type="SUPFAM" id="SSF48498">
    <property type="entry name" value="Tetracyclin repressor-like, C-terminal domain"/>
    <property type="match status" value="1"/>
</dbReference>
<dbReference type="SUPFAM" id="SSF46689">
    <property type="entry name" value="Homeodomain-like"/>
    <property type="match status" value="1"/>
</dbReference>
<dbReference type="InterPro" id="IPR001647">
    <property type="entry name" value="HTH_TetR"/>
</dbReference>
<evidence type="ECO:0000256" key="2">
    <source>
        <dbReference type="PROSITE-ProRule" id="PRU00335"/>
    </source>
</evidence>
<keyword evidence="1 2" id="KW-0238">DNA-binding</keyword>
<proteinExistence type="predicted"/>
<dbReference type="AlphaFoldDB" id="A0A521BXB8"/>
<dbReference type="InterPro" id="IPR009057">
    <property type="entry name" value="Homeodomain-like_sf"/>
</dbReference>
<dbReference type="OrthoDB" id="9787680at2"/>
<feature type="DNA-binding region" description="H-T-H motif" evidence="2">
    <location>
        <begin position="37"/>
        <end position="56"/>
    </location>
</feature>
<accession>A0A521BXB8</accession>
<dbReference type="PROSITE" id="PS50977">
    <property type="entry name" value="HTH_TETR_2"/>
    <property type="match status" value="1"/>
</dbReference>
<dbReference type="PROSITE" id="PS01081">
    <property type="entry name" value="HTH_TETR_1"/>
    <property type="match status" value="1"/>
</dbReference>
<dbReference type="InterPro" id="IPR050624">
    <property type="entry name" value="HTH-type_Tx_Regulator"/>
</dbReference>
<evidence type="ECO:0000256" key="1">
    <source>
        <dbReference type="ARBA" id="ARBA00023125"/>
    </source>
</evidence>
<protein>
    <submittedName>
        <fullName evidence="4">Transcriptional regulator, TetR family</fullName>
    </submittedName>
</protein>
<dbReference type="EMBL" id="FXTH01000004">
    <property type="protein sequence ID" value="SMO51842.1"/>
    <property type="molecule type" value="Genomic_DNA"/>
</dbReference>
<dbReference type="Proteomes" id="UP000317593">
    <property type="component" value="Unassembled WGS sequence"/>
</dbReference>
<evidence type="ECO:0000259" key="3">
    <source>
        <dbReference type="PROSITE" id="PS50977"/>
    </source>
</evidence>
<dbReference type="GO" id="GO:0003677">
    <property type="term" value="F:DNA binding"/>
    <property type="evidence" value="ECO:0007669"/>
    <property type="project" value="UniProtKB-UniRule"/>
</dbReference>
<dbReference type="Pfam" id="PF00440">
    <property type="entry name" value="TetR_N"/>
    <property type="match status" value="1"/>
</dbReference>
<evidence type="ECO:0000313" key="4">
    <source>
        <dbReference type="EMBL" id="SMO51842.1"/>
    </source>
</evidence>
<sequence>MSPRTPEQNKKIREQTQQKIVDAGFTLFAREGYASTSIAAIARKAGVSKGLIYHYFDSKEAILSTIFDQMIDLGDEILDFPDDFTPADKMRQTLQETFQFIEQQTGKGRLMITLALQPETYSNLQSKIERVNETQTVKYIEMLRELGHQQPELEAYRLGALMDGILMGYATMGEAYPLEKMKKKIMEDYVPS</sequence>
<dbReference type="RefSeq" id="WP_142713672.1">
    <property type="nucleotide sequence ID" value="NZ_FXTH01000004.1"/>
</dbReference>
<dbReference type="PANTHER" id="PTHR43479:SF11">
    <property type="entry name" value="ACREF_ENVCD OPERON REPRESSOR-RELATED"/>
    <property type="match status" value="1"/>
</dbReference>
<organism evidence="4 5">
    <name type="scientific">Fodinibius sediminis</name>
    <dbReference type="NCBI Taxonomy" id="1214077"/>
    <lineage>
        <taxon>Bacteria</taxon>
        <taxon>Pseudomonadati</taxon>
        <taxon>Balneolota</taxon>
        <taxon>Balneolia</taxon>
        <taxon>Balneolales</taxon>
        <taxon>Balneolaceae</taxon>
        <taxon>Fodinibius</taxon>
    </lineage>
</organism>
<gene>
    <name evidence="4" type="ORF">SAMN06265218_104156</name>
</gene>
<dbReference type="Gene3D" id="1.10.357.10">
    <property type="entry name" value="Tetracycline Repressor, domain 2"/>
    <property type="match status" value="1"/>
</dbReference>
<reference evidence="4 5" key="1">
    <citation type="submission" date="2017-05" db="EMBL/GenBank/DDBJ databases">
        <authorList>
            <person name="Varghese N."/>
            <person name="Submissions S."/>
        </authorList>
    </citation>
    <scope>NUCLEOTIDE SEQUENCE [LARGE SCALE GENOMIC DNA]</scope>
    <source>
        <strain evidence="4 5">DSM 21194</strain>
    </source>
</reference>